<dbReference type="GO" id="GO:0006955">
    <property type="term" value="P:immune response"/>
    <property type="evidence" value="ECO:0007669"/>
    <property type="project" value="InterPro"/>
</dbReference>
<evidence type="ECO:0000313" key="12">
    <source>
        <dbReference type="Ensembl" id="ENSLCAP00010040607.1"/>
    </source>
</evidence>
<evidence type="ECO:0000256" key="5">
    <source>
        <dbReference type="ARBA" id="ARBA00022525"/>
    </source>
</evidence>
<reference evidence="12" key="2">
    <citation type="submission" date="2025-08" db="UniProtKB">
        <authorList>
            <consortium name="Ensembl"/>
        </authorList>
    </citation>
    <scope>IDENTIFICATION</scope>
</reference>
<dbReference type="AlphaFoldDB" id="A0A4W6ERN7"/>
<dbReference type="SUPFAM" id="SSF54117">
    <property type="entry name" value="Interleukin 8-like chemokines"/>
    <property type="match status" value="1"/>
</dbReference>
<dbReference type="InterPro" id="IPR039809">
    <property type="entry name" value="Chemokine_b/g/d"/>
</dbReference>
<keyword evidence="6 10" id="KW-0732">Signal</keyword>
<dbReference type="InParanoid" id="A0A4W6ERN7"/>
<keyword evidence="13" id="KW-1185">Reference proteome</keyword>
<dbReference type="GO" id="GO:0005615">
    <property type="term" value="C:extracellular space"/>
    <property type="evidence" value="ECO:0007669"/>
    <property type="project" value="UniProtKB-KW"/>
</dbReference>
<keyword evidence="4 10" id="KW-0202">Cytokine</keyword>
<dbReference type="Proteomes" id="UP000314980">
    <property type="component" value="Unassembled WGS sequence"/>
</dbReference>
<reference evidence="12" key="3">
    <citation type="submission" date="2025-09" db="UniProtKB">
        <authorList>
            <consortium name="Ensembl"/>
        </authorList>
    </citation>
    <scope>IDENTIFICATION</scope>
</reference>
<keyword evidence="8" id="KW-0395">Inflammatory response</keyword>
<sequence>MTSLAFVSLLLVTAMVSTTSAQGGLASCCLTISSTQIHRNMLKSYYIQSQPSCHLHAVVFTTLRARRICSDPKGIWTQTSMAFIDGKNWHLQRITTHQRHH</sequence>
<dbReference type="Pfam" id="PF00048">
    <property type="entry name" value="IL8"/>
    <property type="match status" value="1"/>
</dbReference>
<feature type="signal peptide" evidence="10">
    <location>
        <begin position="1"/>
        <end position="21"/>
    </location>
</feature>
<accession>A0A4W6ERN7</accession>
<evidence type="ECO:0000256" key="8">
    <source>
        <dbReference type="ARBA" id="ARBA00023198"/>
    </source>
</evidence>
<keyword evidence="3 10" id="KW-0145">Chemotaxis</keyword>
<dbReference type="InterPro" id="IPR036048">
    <property type="entry name" value="Interleukin_8-like_sf"/>
</dbReference>
<dbReference type="SMART" id="SM00199">
    <property type="entry name" value="SCY"/>
    <property type="match status" value="1"/>
</dbReference>
<comment type="function">
    <text evidence="9">Chemokine, which displays chemotactic activity for T lymphocytes, preferentially Th2 cells, but not monocytes or granulocytes. Therefore plays an important role in a wide range of inflammatory and immunological processes. Acts by binding to CCR4 at T-cell surface. Mediates GM-CSF/CSF2-driven pain and inflammation. In the brain, required to maintain the typical, highly branched morphology of hippocampal microglia under homeostatic conditions. May be important for the appropriate adaptation of microglial morphology and synaptic plasticity to acute lipopolysaccharide (LPS)-induced neuroinflammation. Plays a role in wound healing, mainly by inducing fibroblast migration into the wound.</text>
</comment>
<dbReference type="PROSITE" id="PS00472">
    <property type="entry name" value="SMALL_CYTOKINES_CC"/>
    <property type="match status" value="1"/>
</dbReference>
<organism evidence="12 13">
    <name type="scientific">Lates calcarifer</name>
    <name type="common">Barramundi</name>
    <name type="synonym">Holocentrus calcarifer</name>
    <dbReference type="NCBI Taxonomy" id="8187"/>
    <lineage>
        <taxon>Eukaryota</taxon>
        <taxon>Metazoa</taxon>
        <taxon>Chordata</taxon>
        <taxon>Craniata</taxon>
        <taxon>Vertebrata</taxon>
        <taxon>Euteleostomi</taxon>
        <taxon>Actinopterygii</taxon>
        <taxon>Neopterygii</taxon>
        <taxon>Teleostei</taxon>
        <taxon>Neoteleostei</taxon>
        <taxon>Acanthomorphata</taxon>
        <taxon>Carangaria</taxon>
        <taxon>Carangaria incertae sedis</taxon>
        <taxon>Centropomidae</taxon>
        <taxon>Lates</taxon>
    </lineage>
</organism>
<dbReference type="InterPro" id="IPR000827">
    <property type="entry name" value="Chemokine_CC_CS"/>
</dbReference>
<proteinExistence type="inferred from homology"/>
<dbReference type="Ensembl" id="ENSLCAT00010041566.1">
    <property type="protein sequence ID" value="ENSLCAP00010040607.1"/>
    <property type="gene ID" value="ENSLCAG00010019000.1"/>
</dbReference>
<dbReference type="Gene3D" id="2.40.50.40">
    <property type="match status" value="1"/>
</dbReference>
<evidence type="ECO:0000256" key="10">
    <source>
        <dbReference type="RuleBase" id="RU361150"/>
    </source>
</evidence>
<evidence type="ECO:0000256" key="9">
    <source>
        <dbReference type="ARBA" id="ARBA00046039"/>
    </source>
</evidence>
<comment type="similarity">
    <text evidence="2 10">Belongs to the intercrine beta (chemokine CC) family.</text>
</comment>
<evidence type="ECO:0000256" key="2">
    <source>
        <dbReference type="ARBA" id="ARBA00010868"/>
    </source>
</evidence>
<dbReference type="GeneTree" id="ENSGT00990000203766"/>
<evidence type="ECO:0000256" key="1">
    <source>
        <dbReference type="ARBA" id="ARBA00004613"/>
    </source>
</evidence>
<evidence type="ECO:0000256" key="7">
    <source>
        <dbReference type="ARBA" id="ARBA00023157"/>
    </source>
</evidence>
<dbReference type="PANTHER" id="PTHR12015:SF111">
    <property type="entry name" value="C-C MOTIF CHEMOKINE 17"/>
    <property type="match status" value="1"/>
</dbReference>
<keyword evidence="5 10" id="KW-0964">Secreted</keyword>
<dbReference type="PANTHER" id="PTHR12015">
    <property type="entry name" value="SMALL INDUCIBLE CYTOKINE A"/>
    <property type="match status" value="1"/>
</dbReference>
<keyword evidence="7" id="KW-1015">Disulfide bond</keyword>
<dbReference type="InterPro" id="IPR001811">
    <property type="entry name" value="Chemokine_IL8-like_dom"/>
</dbReference>
<evidence type="ECO:0000313" key="13">
    <source>
        <dbReference type="Proteomes" id="UP000314980"/>
    </source>
</evidence>
<dbReference type="GO" id="GO:0008009">
    <property type="term" value="F:chemokine activity"/>
    <property type="evidence" value="ECO:0007669"/>
    <property type="project" value="InterPro"/>
</dbReference>
<feature type="domain" description="Chemokine interleukin-8-like" evidence="11">
    <location>
        <begin position="25"/>
        <end position="84"/>
    </location>
</feature>
<evidence type="ECO:0000256" key="6">
    <source>
        <dbReference type="ARBA" id="ARBA00022729"/>
    </source>
</evidence>
<protein>
    <recommendedName>
        <fullName evidence="10">C-C motif chemokine</fullName>
    </recommendedName>
</protein>
<evidence type="ECO:0000259" key="11">
    <source>
        <dbReference type="SMART" id="SM00199"/>
    </source>
</evidence>
<evidence type="ECO:0000256" key="3">
    <source>
        <dbReference type="ARBA" id="ARBA00022500"/>
    </source>
</evidence>
<name>A0A4W6ERN7_LATCA</name>
<feature type="chain" id="PRO_5021512521" description="C-C motif chemokine" evidence="10">
    <location>
        <begin position="22"/>
        <end position="101"/>
    </location>
</feature>
<dbReference type="CDD" id="cd00272">
    <property type="entry name" value="Chemokine_CC"/>
    <property type="match status" value="1"/>
</dbReference>
<comment type="subcellular location">
    <subcellularLocation>
        <location evidence="1 10">Secreted</location>
    </subcellularLocation>
</comment>
<evidence type="ECO:0000256" key="4">
    <source>
        <dbReference type="ARBA" id="ARBA00022514"/>
    </source>
</evidence>
<reference evidence="13" key="1">
    <citation type="submission" date="2015-09" db="EMBL/GenBank/DDBJ databases">
        <authorList>
            <person name="Sai Rama Sridatta P."/>
        </authorList>
    </citation>
    <scope>NUCLEOTIDE SEQUENCE [LARGE SCALE GENOMIC DNA]</scope>
</reference>
<dbReference type="GO" id="GO:0006954">
    <property type="term" value="P:inflammatory response"/>
    <property type="evidence" value="ECO:0007669"/>
    <property type="project" value="UniProtKB-KW"/>
</dbReference>